<comment type="caution">
    <text evidence="2">The sequence shown here is derived from an EMBL/GenBank/DDBJ whole genome shotgun (WGS) entry which is preliminary data.</text>
</comment>
<keyword evidence="3" id="KW-1185">Reference proteome</keyword>
<name>A0A554X006_9BURK</name>
<protein>
    <submittedName>
        <fullName evidence="2">Uncharacterized protein</fullName>
    </submittedName>
</protein>
<organism evidence="2 3">
    <name type="scientific">Tepidimonas thermarum</name>
    <dbReference type="NCBI Taxonomy" id="335431"/>
    <lineage>
        <taxon>Bacteria</taxon>
        <taxon>Pseudomonadati</taxon>
        <taxon>Pseudomonadota</taxon>
        <taxon>Betaproteobacteria</taxon>
        <taxon>Burkholderiales</taxon>
        <taxon>Tepidimonas</taxon>
    </lineage>
</organism>
<proteinExistence type="predicted"/>
<reference evidence="2 3" key="1">
    <citation type="submission" date="2019-07" db="EMBL/GenBank/DDBJ databases">
        <title>Tepidimonas thermarum AA-1 draft genome.</title>
        <authorList>
            <person name="Da Costa M.S."/>
            <person name="Froufe H.J.C."/>
            <person name="Egas C."/>
            <person name="Albuquerque L."/>
        </authorList>
    </citation>
    <scope>NUCLEOTIDE SEQUENCE [LARGE SCALE GENOMIC DNA]</scope>
    <source>
        <strain evidence="2 3">AA-1</strain>
    </source>
</reference>
<evidence type="ECO:0000313" key="3">
    <source>
        <dbReference type="Proteomes" id="UP000318542"/>
    </source>
</evidence>
<evidence type="ECO:0000313" key="2">
    <source>
        <dbReference type="EMBL" id="TSE29095.1"/>
    </source>
</evidence>
<accession>A0A554X006</accession>
<dbReference type="EMBL" id="VJOL01000031">
    <property type="protein sequence ID" value="TSE29095.1"/>
    <property type="molecule type" value="Genomic_DNA"/>
</dbReference>
<sequence length="276" mass="28563">MDVFKAEAEKLKAARPGSRGAQWLAQGTIYPDVIESGGQNAPAQPLLAQHLHQRVRLGGAAVGHEQLRGAGFQQGHERAAGRTTGAQQQHAPAGDGLAQVGGDVAHQSDAVEVFGQAVRAVEAQGVGRTGDAGARAHLGGIRTRLELERQGDVDTAPAGGAKGVHRRGKAVQGGFDGGVDQRLARGLGKQGVDQGRLAVADGVADHGIAVHGGIVADPGWGAGRARRRPPPPCNGVVKDFDGRMAVASLACTTNDWMRSRAACLLCLYCLCPMGRR</sequence>
<feature type="region of interest" description="Disordered" evidence="1">
    <location>
        <begin position="153"/>
        <end position="172"/>
    </location>
</feature>
<feature type="region of interest" description="Disordered" evidence="1">
    <location>
        <begin position="72"/>
        <end position="94"/>
    </location>
</feature>
<evidence type="ECO:0000256" key="1">
    <source>
        <dbReference type="SAM" id="MobiDB-lite"/>
    </source>
</evidence>
<dbReference type="Proteomes" id="UP000318542">
    <property type="component" value="Unassembled WGS sequence"/>
</dbReference>
<gene>
    <name evidence="2" type="ORF">Tther_01707</name>
</gene>
<dbReference type="AlphaFoldDB" id="A0A554X006"/>